<evidence type="ECO:0000313" key="3">
    <source>
        <dbReference type="Proteomes" id="UP000178558"/>
    </source>
</evidence>
<dbReference type="InterPro" id="IPR043502">
    <property type="entry name" value="DNA/RNA_pol_sf"/>
</dbReference>
<protein>
    <recommendedName>
        <fullName evidence="1">Reverse transcriptase domain-containing protein</fullName>
    </recommendedName>
</protein>
<dbReference type="AlphaFoldDB" id="A0A1F7J3R7"/>
<dbReference type="PROSITE" id="PS50878">
    <property type="entry name" value="RT_POL"/>
    <property type="match status" value="1"/>
</dbReference>
<dbReference type="InterPro" id="IPR000477">
    <property type="entry name" value="RT_dom"/>
</dbReference>
<evidence type="ECO:0000259" key="1">
    <source>
        <dbReference type="PROSITE" id="PS50878"/>
    </source>
</evidence>
<dbReference type="CDD" id="cd01651">
    <property type="entry name" value="RT_G2_intron"/>
    <property type="match status" value="1"/>
</dbReference>
<organism evidence="2 3">
    <name type="scientific">Candidatus Roizmanbacteria bacterium RIFCSPLOWO2_01_FULL_40_42</name>
    <dbReference type="NCBI Taxonomy" id="1802066"/>
    <lineage>
        <taxon>Bacteria</taxon>
        <taxon>Candidatus Roizmaniibacteriota</taxon>
    </lineage>
</organism>
<dbReference type="EMBL" id="MGAQ01000020">
    <property type="protein sequence ID" value="OGK50234.1"/>
    <property type="molecule type" value="Genomic_DNA"/>
</dbReference>
<comment type="caution">
    <text evidence="2">The sequence shown here is derived from an EMBL/GenBank/DDBJ whole genome shotgun (WGS) entry which is preliminary data.</text>
</comment>
<dbReference type="Proteomes" id="UP000178558">
    <property type="component" value="Unassembled WGS sequence"/>
</dbReference>
<accession>A0A1F7J3R7</accession>
<feature type="domain" description="Reverse transcriptase" evidence="1">
    <location>
        <begin position="1"/>
        <end position="277"/>
    </location>
</feature>
<proteinExistence type="predicted"/>
<dbReference type="Pfam" id="PF00078">
    <property type="entry name" value="RVT_1"/>
    <property type="match status" value="1"/>
</dbReference>
<dbReference type="InterPro" id="IPR051083">
    <property type="entry name" value="GrpII_Intron_Splice-Mob/Def"/>
</dbReference>
<name>A0A1F7J3R7_9BACT</name>
<sequence>MKLWHDISPNLITIENLFKSFYLFRKGKTKSNDLLLYERNLEDNLFDLYEKLKSKRYKPGPYTGFYINDPKVRLIHKANIEDRVVHHLTGQKLEEIFEPTYIAHSYACRKNKGTHKGVLDLQRFTKKVSRNNTRACFALKCDIKKFFASVNHGILFKEILSKRVKDKEFLNLLKKIIYSFYSDQPGRGLPIGNLTSQHFANIYLNELDQFIKHKLKVKYYLRYTDDFIILSPDKKYLTTLLPAIEKFLKEELFLDLHPKKIKFLNLERGIDFLGYVVFPHHILPRAKTRKRVLRKIKEKMQVYKSGGISFYSLSQTFQSYLGYFDHCNAYVLSQEIKDLLEDLQ</sequence>
<gene>
    <name evidence="2" type="ORF">A3B50_00430</name>
</gene>
<reference evidence="2 3" key="1">
    <citation type="journal article" date="2016" name="Nat. Commun.">
        <title>Thousands of microbial genomes shed light on interconnected biogeochemical processes in an aquifer system.</title>
        <authorList>
            <person name="Anantharaman K."/>
            <person name="Brown C.T."/>
            <person name="Hug L.A."/>
            <person name="Sharon I."/>
            <person name="Castelle C.J."/>
            <person name="Probst A.J."/>
            <person name="Thomas B.C."/>
            <person name="Singh A."/>
            <person name="Wilkins M.J."/>
            <person name="Karaoz U."/>
            <person name="Brodie E.L."/>
            <person name="Williams K.H."/>
            <person name="Hubbard S.S."/>
            <person name="Banfield J.F."/>
        </authorList>
    </citation>
    <scope>NUCLEOTIDE SEQUENCE [LARGE SCALE GENOMIC DNA]</scope>
</reference>
<dbReference type="PANTHER" id="PTHR34047">
    <property type="entry name" value="NUCLEAR INTRON MATURASE 1, MITOCHONDRIAL-RELATED"/>
    <property type="match status" value="1"/>
</dbReference>
<dbReference type="PANTHER" id="PTHR34047:SF8">
    <property type="entry name" value="PROTEIN YKFC"/>
    <property type="match status" value="1"/>
</dbReference>
<dbReference type="SUPFAM" id="SSF56672">
    <property type="entry name" value="DNA/RNA polymerases"/>
    <property type="match status" value="1"/>
</dbReference>
<evidence type="ECO:0000313" key="2">
    <source>
        <dbReference type="EMBL" id="OGK50234.1"/>
    </source>
</evidence>